<keyword evidence="2" id="KW-1185">Reference proteome</keyword>
<proteinExistence type="predicted"/>
<dbReference type="Proteomes" id="UP001515480">
    <property type="component" value="Unassembled WGS sequence"/>
</dbReference>
<gene>
    <name evidence="1" type="ORF">AB1Y20_016032</name>
</gene>
<protein>
    <submittedName>
        <fullName evidence="1">Uncharacterized protein</fullName>
    </submittedName>
</protein>
<dbReference type="AlphaFoldDB" id="A0AB34K1X7"/>
<organism evidence="1 2">
    <name type="scientific">Prymnesium parvum</name>
    <name type="common">Toxic golden alga</name>
    <dbReference type="NCBI Taxonomy" id="97485"/>
    <lineage>
        <taxon>Eukaryota</taxon>
        <taxon>Haptista</taxon>
        <taxon>Haptophyta</taxon>
        <taxon>Prymnesiophyceae</taxon>
        <taxon>Prymnesiales</taxon>
        <taxon>Prymnesiaceae</taxon>
        <taxon>Prymnesium</taxon>
    </lineage>
</organism>
<evidence type="ECO:0000313" key="1">
    <source>
        <dbReference type="EMBL" id="KAL1527362.1"/>
    </source>
</evidence>
<reference evidence="1 2" key="1">
    <citation type="journal article" date="2024" name="Science">
        <title>Giant polyketide synthase enzymes in the biosynthesis of giant marine polyether toxins.</title>
        <authorList>
            <person name="Fallon T.R."/>
            <person name="Shende V.V."/>
            <person name="Wierzbicki I.H."/>
            <person name="Pendleton A.L."/>
            <person name="Watervoot N.F."/>
            <person name="Auber R.P."/>
            <person name="Gonzalez D.J."/>
            <person name="Wisecaver J.H."/>
            <person name="Moore B.S."/>
        </authorList>
    </citation>
    <scope>NUCLEOTIDE SEQUENCE [LARGE SCALE GENOMIC DNA]</scope>
    <source>
        <strain evidence="1 2">12B1</strain>
    </source>
</reference>
<accession>A0AB34K1X7</accession>
<sequence>MLFPAPQVHSSRVMNITLAAEEEEAKRLFLEQFLETQIKFKGGSIILSEVEYNLIAATLEGWEDLDKTDRGARNRDLAPSS</sequence>
<comment type="caution">
    <text evidence="1">The sequence shown here is derived from an EMBL/GenBank/DDBJ whole genome shotgun (WGS) entry which is preliminary data.</text>
</comment>
<evidence type="ECO:0000313" key="2">
    <source>
        <dbReference type="Proteomes" id="UP001515480"/>
    </source>
</evidence>
<dbReference type="EMBL" id="JBGBPQ010000003">
    <property type="protein sequence ID" value="KAL1527362.1"/>
    <property type="molecule type" value="Genomic_DNA"/>
</dbReference>
<name>A0AB34K1X7_PRYPA</name>